<gene>
    <name evidence="6" type="primary">lepB</name>
    <name evidence="6" type="ORF">DXB65_03920</name>
</gene>
<evidence type="ECO:0000256" key="1">
    <source>
        <dbReference type="ARBA" id="ARBA00009370"/>
    </source>
</evidence>
<dbReference type="InterPro" id="IPR000223">
    <property type="entry name" value="Pept_S26A_signal_pept_1"/>
</dbReference>
<evidence type="ECO:0000313" key="6">
    <source>
        <dbReference type="EMBL" id="RGN39478.1"/>
    </source>
</evidence>
<dbReference type="Gene3D" id="2.10.109.10">
    <property type="entry name" value="Umud Fragment, subunit A"/>
    <property type="match status" value="1"/>
</dbReference>
<dbReference type="GO" id="GO:0016020">
    <property type="term" value="C:membrane"/>
    <property type="evidence" value="ECO:0007669"/>
    <property type="project" value="UniProtKB-SubCell"/>
</dbReference>
<proteinExistence type="inferred from homology"/>
<feature type="domain" description="Peptidase S26" evidence="5">
    <location>
        <begin position="19"/>
        <end position="277"/>
    </location>
</feature>
<accession>A0A3E5BPG2</accession>
<keyword evidence="4 6" id="KW-0378">Hydrolase</keyword>
<dbReference type="Pfam" id="PF10502">
    <property type="entry name" value="Peptidase_S26"/>
    <property type="match status" value="1"/>
</dbReference>
<dbReference type="GO" id="GO:0004252">
    <property type="term" value="F:serine-type endopeptidase activity"/>
    <property type="evidence" value="ECO:0007669"/>
    <property type="project" value="InterPro"/>
</dbReference>
<dbReference type="EC" id="3.4.21.89" evidence="4"/>
<evidence type="ECO:0000256" key="4">
    <source>
        <dbReference type="RuleBase" id="RU362042"/>
    </source>
</evidence>
<comment type="subcellular location">
    <subcellularLocation>
        <location evidence="4">Membrane</location>
        <topology evidence="4">Single-pass type II membrane protein</topology>
    </subcellularLocation>
</comment>
<name>A0A3E5BPG2_9BACE</name>
<dbReference type="NCBIfam" id="TIGR02227">
    <property type="entry name" value="sigpep_I_bact"/>
    <property type="match status" value="1"/>
</dbReference>
<dbReference type="GO" id="GO:0006465">
    <property type="term" value="P:signal peptide processing"/>
    <property type="evidence" value="ECO:0007669"/>
    <property type="project" value="InterPro"/>
</dbReference>
<comment type="caution">
    <text evidence="6">The sequence shown here is derived from an EMBL/GenBank/DDBJ whole genome shotgun (WGS) entry which is preliminary data.</text>
</comment>
<keyword evidence="4" id="KW-0645">Protease</keyword>
<feature type="active site" evidence="3">
    <location>
        <position position="120"/>
    </location>
</feature>
<dbReference type="AlphaFoldDB" id="A0A3E5BPG2"/>
<dbReference type="SUPFAM" id="SSF51306">
    <property type="entry name" value="LexA/Signal peptidase"/>
    <property type="match status" value="1"/>
</dbReference>
<dbReference type="PANTHER" id="PTHR43390:SF1">
    <property type="entry name" value="CHLOROPLAST PROCESSING PEPTIDASE"/>
    <property type="match status" value="1"/>
</dbReference>
<keyword evidence="4" id="KW-0472">Membrane</keyword>
<dbReference type="CDD" id="cd06530">
    <property type="entry name" value="S26_SPase_I"/>
    <property type="match status" value="1"/>
</dbReference>
<dbReference type="RefSeq" id="WP_117723390.1">
    <property type="nucleotide sequence ID" value="NZ_QSUL01000002.1"/>
</dbReference>
<sequence>MAIRGISLKKIVDKGINLFIWLCGIVVLWLVVQIFCITSFHIPSDSMEPELLAGDVILVDKLVYGARLFNVMDALAGKQVEIKRLPGIGEIKRNDVIVFNYPCPKKWKQIEMDVMQYYVKRCVALPGDTFCIVNGRYKVNGYAGTLGCVDAQDKFRTLIREQALADDATGVRAYPGDSLIGWTVKELGPLYIPKSGDTVPMNCRSVKLYKNMVEWEQKKSLRYETGNAYLGDSLIAEYRFLKNYYFMAGDRAENSKDSRYWGLLPEEYIVGKAVRIWKSVDKRTDRVRWNRIFKKIE</sequence>
<comment type="similarity">
    <text evidence="1 4">Belongs to the peptidase S26 family.</text>
</comment>
<dbReference type="EMBL" id="QSUL01000002">
    <property type="protein sequence ID" value="RGN39478.1"/>
    <property type="molecule type" value="Genomic_DNA"/>
</dbReference>
<keyword evidence="4" id="KW-0812">Transmembrane</keyword>
<evidence type="ECO:0000313" key="7">
    <source>
        <dbReference type="Proteomes" id="UP000260983"/>
    </source>
</evidence>
<feature type="transmembrane region" description="Helical" evidence="4">
    <location>
        <begin position="18"/>
        <end position="42"/>
    </location>
</feature>
<comment type="catalytic activity">
    <reaction evidence="4">
        <text>Cleavage of hydrophobic, N-terminal signal or leader sequences from secreted and periplasmic proteins.</text>
        <dbReference type="EC" id="3.4.21.89"/>
    </reaction>
</comment>
<keyword evidence="4" id="KW-1133">Transmembrane helix</keyword>
<dbReference type="InterPro" id="IPR019533">
    <property type="entry name" value="Peptidase_S26"/>
</dbReference>
<dbReference type="PRINTS" id="PR00727">
    <property type="entry name" value="LEADERPTASE"/>
</dbReference>
<protein>
    <recommendedName>
        <fullName evidence="2 4">Signal peptidase I</fullName>
        <ecNumber evidence="4">3.4.21.89</ecNumber>
    </recommendedName>
</protein>
<evidence type="ECO:0000256" key="3">
    <source>
        <dbReference type="PIRSR" id="PIRSR600223-1"/>
    </source>
</evidence>
<organism evidence="6 7">
    <name type="scientific">Bacteroides oleiciplenus</name>
    <dbReference type="NCBI Taxonomy" id="626931"/>
    <lineage>
        <taxon>Bacteria</taxon>
        <taxon>Pseudomonadati</taxon>
        <taxon>Bacteroidota</taxon>
        <taxon>Bacteroidia</taxon>
        <taxon>Bacteroidales</taxon>
        <taxon>Bacteroidaceae</taxon>
        <taxon>Bacteroides</taxon>
    </lineage>
</organism>
<dbReference type="Proteomes" id="UP000260983">
    <property type="component" value="Unassembled WGS sequence"/>
</dbReference>
<evidence type="ECO:0000256" key="2">
    <source>
        <dbReference type="ARBA" id="ARBA00019232"/>
    </source>
</evidence>
<dbReference type="InterPro" id="IPR036286">
    <property type="entry name" value="LexA/Signal_pep-like_sf"/>
</dbReference>
<evidence type="ECO:0000259" key="5">
    <source>
        <dbReference type="Pfam" id="PF10502"/>
    </source>
</evidence>
<dbReference type="PANTHER" id="PTHR43390">
    <property type="entry name" value="SIGNAL PEPTIDASE I"/>
    <property type="match status" value="1"/>
</dbReference>
<dbReference type="GO" id="GO:0009003">
    <property type="term" value="F:signal peptidase activity"/>
    <property type="evidence" value="ECO:0007669"/>
    <property type="project" value="UniProtKB-EC"/>
</dbReference>
<reference evidence="6 7" key="1">
    <citation type="submission" date="2018-08" db="EMBL/GenBank/DDBJ databases">
        <title>A genome reference for cultivated species of the human gut microbiota.</title>
        <authorList>
            <person name="Zou Y."/>
            <person name="Xue W."/>
            <person name="Luo G."/>
        </authorList>
    </citation>
    <scope>NUCLEOTIDE SEQUENCE [LARGE SCALE GENOMIC DNA]</scope>
    <source>
        <strain evidence="6 7">OM05-15BH</strain>
    </source>
</reference>
<feature type="active site" evidence="3">
    <location>
        <position position="46"/>
    </location>
</feature>